<dbReference type="EMBL" id="OZ075124">
    <property type="protein sequence ID" value="CAL4924096.1"/>
    <property type="molecule type" value="Genomic_DNA"/>
</dbReference>
<feature type="chain" id="PRO_5044769806" evidence="1">
    <location>
        <begin position="29"/>
        <end position="88"/>
    </location>
</feature>
<reference evidence="2" key="1">
    <citation type="submission" date="2024-10" db="EMBL/GenBank/DDBJ databases">
        <authorList>
            <person name="Ryan C."/>
        </authorList>
    </citation>
    <scope>NUCLEOTIDE SEQUENCE [LARGE SCALE GENOMIC DNA]</scope>
</reference>
<evidence type="ECO:0000256" key="1">
    <source>
        <dbReference type="SAM" id="SignalP"/>
    </source>
</evidence>
<proteinExistence type="predicted"/>
<evidence type="ECO:0000313" key="2">
    <source>
        <dbReference type="EMBL" id="CAL4924096.1"/>
    </source>
</evidence>
<name>A0ABC8XE92_9POAL</name>
<accession>A0ABC8XE92</accession>
<sequence>MTRIVHYLIAASFVVLVMISSNSSSCQACIGPWCRRPRPCFEPTNDDYCTDDICQSVCDMNGFKTNRAYCKQPKKVHDDWLCCCPPPR</sequence>
<dbReference type="AlphaFoldDB" id="A0ABC8XE92"/>
<keyword evidence="3" id="KW-1185">Reference proteome</keyword>
<keyword evidence="1" id="KW-0732">Signal</keyword>
<organism evidence="2 3">
    <name type="scientific">Urochloa decumbens</name>
    <dbReference type="NCBI Taxonomy" id="240449"/>
    <lineage>
        <taxon>Eukaryota</taxon>
        <taxon>Viridiplantae</taxon>
        <taxon>Streptophyta</taxon>
        <taxon>Embryophyta</taxon>
        <taxon>Tracheophyta</taxon>
        <taxon>Spermatophyta</taxon>
        <taxon>Magnoliopsida</taxon>
        <taxon>Liliopsida</taxon>
        <taxon>Poales</taxon>
        <taxon>Poaceae</taxon>
        <taxon>PACMAD clade</taxon>
        <taxon>Panicoideae</taxon>
        <taxon>Panicodae</taxon>
        <taxon>Paniceae</taxon>
        <taxon>Melinidinae</taxon>
        <taxon>Urochloa</taxon>
    </lineage>
</organism>
<feature type="signal peptide" evidence="1">
    <location>
        <begin position="1"/>
        <end position="28"/>
    </location>
</feature>
<protein>
    <submittedName>
        <fullName evidence="2">Uncharacterized protein</fullName>
    </submittedName>
</protein>
<gene>
    <name evidence="2" type="ORF">URODEC1_LOCUS22686</name>
</gene>
<evidence type="ECO:0000313" key="3">
    <source>
        <dbReference type="Proteomes" id="UP001497457"/>
    </source>
</evidence>
<dbReference type="Proteomes" id="UP001497457">
    <property type="component" value="Chromosome 14rd"/>
</dbReference>